<accession>A0ACC1BZD0</accession>
<sequence length="334" mass="37768">MLSITERRRSFKYGDQSNSGSGSIYEYEDCLIGLIDDLSLICCGNYRGTQMTMKEVVRSSVGVMGESPLGMTEKVVLLKSQMFALKRFRKTIVHRNEFGKTVEKLAQVSKKCEYLVPIAAYLYTKRIKFILYDYYPMGSLADLLAGGRKYGHTALNWNQRLKIILDVARAIEFIHKQNPNGRKTKMNVHGNIKSSNIMINIDLSACLSDYGFTQLAERVELPGKRQVKPPQVPAYNIYCEELSQKGDIFNFGVVIMDILAGSGFPTFKRLIVEMKEDIKKGKVDFFEFDLDPRERMQASQILDIALGCISQPPGGRPSIEQVLLFIGDVIIKET</sequence>
<evidence type="ECO:0000313" key="1">
    <source>
        <dbReference type="EMBL" id="KAJ0105122.1"/>
    </source>
</evidence>
<dbReference type="Proteomes" id="UP001164250">
    <property type="component" value="Chromosome 2"/>
</dbReference>
<gene>
    <name evidence="1" type="ORF">Patl1_17544</name>
</gene>
<reference evidence="2" key="1">
    <citation type="journal article" date="2023" name="G3 (Bethesda)">
        <title>Genome assembly and association tests identify interacting loci associated with vigor, precocity, and sex in interspecific pistachio rootstocks.</title>
        <authorList>
            <person name="Palmer W."/>
            <person name="Jacygrad E."/>
            <person name="Sagayaradj S."/>
            <person name="Cavanaugh K."/>
            <person name="Han R."/>
            <person name="Bertier L."/>
            <person name="Beede B."/>
            <person name="Kafkas S."/>
            <person name="Golino D."/>
            <person name="Preece J."/>
            <person name="Michelmore R."/>
        </authorList>
    </citation>
    <scope>NUCLEOTIDE SEQUENCE [LARGE SCALE GENOMIC DNA]</scope>
</reference>
<organism evidence="1 2">
    <name type="scientific">Pistacia atlantica</name>
    <dbReference type="NCBI Taxonomy" id="434234"/>
    <lineage>
        <taxon>Eukaryota</taxon>
        <taxon>Viridiplantae</taxon>
        <taxon>Streptophyta</taxon>
        <taxon>Embryophyta</taxon>
        <taxon>Tracheophyta</taxon>
        <taxon>Spermatophyta</taxon>
        <taxon>Magnoliopsida</taxon>
        <taxon>eudicotyledons</taxon>
        <taxon>Gunneridae</taxon>
        <taxon>Pentapetalae</taxon>
        <taxon>rosids</taxon>
        <taxon>malvids</taxon>
        <taxon>Sapindales</taxon>
        <taxon>Anacardiaceae</taxon>
        <taxon>Pistacia</taxon>
    </lineage>
</organism>
<keyword evidence="2" id="KW-1185">Reference proteome</keyword>
<dbReference type="EMBL" id="CM047898">
    <property type="protein sequence ID" value="KAJ0105122.1"/>
    <property type="molecule type" value="Genomic_DNA"/>
</dbReference>
<protein>
    <submittedName>
        <fullName evidence="1">Uncharacterized protein</fullName>
    </submittedName>
</protein>
<comment type="caution">
    <text evidence="1">The sequence shown here is derived from an EMBL/GenBank/DDBJ whole genome shotgun (WGS) entry which is preliminary data.</text>
</comment>
<evidence type="ECO:0000313" key="2">
    <source>
        <dbReference type="Proteomes" id="UP001164250"/>
    </source>
</evidence>
<name>A0ACC1BZD0_9ROSI</name>
<proteinExistence type="predicted"/>